<reference evidence="2 3" key="1">
    <citation type="submission" date="2018-06" db="EMBL/GenBank/DDBJ databases">
        <title>Genomic Encyclopedia of Archaeal and Bacterial Type Strains, Phase II (KMG-II): from individual species to whole genera.</title>
        <authorList>
            <person name="Goeker M."/>
        </authorList>
    </citation>
    <scope>NUCLEOTIDE SEQUENCE [LARGE SCALE GENOMIC DNA]</scope>
    <source>
        <strain evidence="2 3">KACC 16626</strain>
    </source>
</reference>
<dbReference type="SUPFAM" id="SSF56349">
    <property type="entry name" value="DNA breaking-rejoining enzymes"/>
    <property type="match status" value="1"/>
</dbReference>
<evidence type="ECO:0000256" key="1">
    <source>
        <dbReference type="ARBA" id="ARBA00023172"/>
    </source>
</evidence>
<dbReference type="Proteomes" id="UP000247416">
    <property type="component" value="Unassembled WGS sequence"/>
</dbReference>
<proteinExistence type="predicted"/>
<keyword evidence="1" id="KW-0233">DNA recombination</keyword>
<name>A0A318TP78_9BACL</name>
<dbReference type="GO" id="GO:0006310">
    <property type="term" value="P:DNA recombination"/>
    <property type="evidence" value="ECO:0007669"/>
    <property type="project" value="UniProtKB-KW"/>
</dbReference>
<dbReference type="InterPro" id="IPR013762">
    <property type="entry name" value="Integrase-like_cat_sf"/>
</dbReference>
<dbReference type="AlphaFoldDB" id="A0A318TP78"/>
<comment type="caution">
    <text evidence="2">The sequence shown here is derived from an EMBL/GenBank/DDBJ whole genome shotgun (WGS) entry which is preliminary data.</text>
</comment>
<evidence type="ECO:0000313" key="3">
    <source>
        <dbReference type="Proteomes" id="UP000247416"/>
    </source>
</evidence>
<dbReference type="CDD" id="cd00397">
    <property type="entry name" value="DNA_BRE_C"/>
    <property type="match status" value="1"/>
</dbReference>
<dbReference type="EMBL" id="QJTJ01000011">
    <property type="protein sequence ID" value="PYF06183.1"/>
    <property type="molecule type" value="Genomic_DNA"/>
</dbReference>
<dbReference type="GO" id="GO:0015074">
    <property type="term" value="P:DNA integration"/>
    <property type="evidence" value="ECO:0007669"/>
    <property type="project" value="InterPro"/>
</dbReference>
<gene>
    <name evidence="2" type="ORF">BJ095_11112</name>
</gene>
<dbReference type="InterPro" id="IPR011010">
    <property type="entry name" value="DNA_brk_join_enz"/>
</dbReference>
<dbReference type="OrthoDB" id="2736690at2"/>
<dbReference type="RefSeq" id="WP_107935045.1">
    <property type="nucleotide sequence ID" value="NZ_CP085009.1"/>
</dbReference>
<dbReference type="GO" id="GO:0003677">
    <property type="term" value="F:DNA binding"/>
    <property type="evidence" value="ECO:0007669"/>
    <property type="project" value="InterPro"/>
</dbReference>
<keyword evidence="3" id="KW-1185">Reference proteome</keyword>
<evidence type="ECO:0000313" key="2">
    <source>
        <dbReference type="EMBL" id="PYF06183.1"/>
    </source>
</evidence>
<dbReference type="Gene3D" id="1.10.443.10">
    <property type="entry name" value="Intergrase catalytic core"/>
    <property type="match status" value="1"/>
</dbReference>
<sequence>MGNLNLEDYTKFHLDEEIPSLPEELFSLDLAVSRAMEQLDILKKNTGFYLFSIEEDFWELESHLQKGVKIYLDFSLIEKYKEFPDIPKDIKLITKCWIIELLTKVYPITAKKGYSDLLRALELSNGFQENKVDFLIRSIKNFKTTTGDKVMEETKKSFIRSLINFFIYTDIPVSDSYSPKLNEMYSKIREKTRARILPPAKEILIFSHYIEEYYGYLRLMQASLDEKIFYYPIIIWWKLTTIIPLRASEFCLITRDCLIYEDNKYKIRLPRSKEDFNPNRIQIIDIVEVTKEIYFLIKDYIDLTDPYGHSETLISYRALIFADKRGNRSSLKADTTYFHNGILSQLLRRFYKNIIEEKYNQYVPYENRLTPNLTRHIAFSSLMMQGISPIEIARLGGHKTITAQYHYSFHTEYWVDSEVFNLMKKFKYSVGISKSDNVNYIPDTIKLVAYLGIPNGKKKEHDLDIGFCIDKDQTCETNECIYGCSHWRITPKEILEKEHLIKEKLRKKRSNINELQTFLINIHKQILSDEITRRNPSTFNLMKTKAEQLKEEIYELASIEMLNIGGEF</sequence>
<organism evidence="2 3">
    <name type="scientific">Ureibacillus chungkukjangi</name>
    <dbReference type="NCBI Taxonomy" id="1202712"/>
    <lineage>
        <taxon>Bacteria</taxon>
        <taxon>Bacillati</taxon>
        <taxon>Bacillota</taxon>
        <taxon>Bacilli</taxon>
        <taxon>Bacillales</taxon>
        <taxon>Caryophanaceae</taxon>
        <taxon>Ureibacillus</taxon>
    </lineage>
</organism>
<protein>
    <submittedName>
        <fullName evidence="2">Phage integrase family protein</fullName>
    </submittedName>
</protein>
<accession>A0A318TP78</accession>